<gene>
    <name evidence="1" type="ORF">JCM5805K_0083</name>
</gene>
<dbReference type="Gene3D" id="1.10.260.40">
    <property type="entry name" value="lambda repressor-like DNA-binding domains"/>
    <property type="match status" value="1"/>
</dbReference>
<dbReference type="GO" id="GO:0003677">
    <property type="term" value="F:DNA binding"/>
    <property type="evidence" value="ECO:0007669"/>
    <property type="project" value="InterPro"/>
</dbReference>
<dbReference type="InterPro" id="IPR001387">
    <property type="entry name" value="Cro/C1-type_HTH"/>
</dbReference>
<dbReference type="PANTHER" id="PTHR37038:SF12">
    <property type="entry name" value="TRANSCRIPTIONAL REGULATOR"/>
    <property type="match status" value="1"/>
</dbReference>
<dbReference type="Pfam" id="PF13443">
    <property type="entry name" value="HTH_26"/>
    <property type="match status" value="1"/>
</dbReference>
<dbReference type="PANTHER" id="PTHR37038">
    <property type="entry name" value="TRANSCRIPTIONAL REGULATOR-RELATED"/>
    <property type="match status" value="1"/>
</dbReference>
<dbReference type="RefSeq" id="WP_023190208.1">
    <property type="nucleotide sequence ID" value="NZ_BAABQR010000009.1"/>
</dbReference>
<dbReference type="CDD" id="cd00093">
    <property type="entry name" value="HTH_XRE"/>
    <property type="match status" value="1"/>
</dbReference>
<sequence>MVNQYYGLKLQELCEAKEITKNEIIKKTGIPKSSLSRFFSGEGYLNLDQIDALLEFLHLELSEYDYYLNNFKHSFYEELFSKIDQAATNNNIEELKDIAWQCEQIGEHLIALCAKARLEKLPENEVVELSSFIFGIEIFSFYELLILSDTIEQFSSEMIKAIIQDLSHHHQRLANRTRYRKIICQIACRGAVTCIQEGKEKEAQECLALVKAYCHEKDAYSRLIYRFTKGYYCIFYGQGEERLLGIDSMKKVIEIFDWEGSINLAKTYQKLYDKYVKNYNFPQWLSDILGKDSI</sequence>
<evidence type="ECO:0000313" key="2">
    <source>
        <dbReference type="Proteomes" id="UP000031847"/>
    </source>
</evidence>
<dbReference type="PROSITE" id="PS50943">
    <property type="entry name" value="HTH_CROC1"/>
    <property type="match status" value="1"/>
</dbReference>
<reference evidence="1 2" key="1">
    <citation type="submission" date="2015-01" db="EMBL/GenBank/DDBJ databases">
        <title>Lactococcus lactis subsp.lactis JCM 5805 whole genome shotgun sequence.</title>
        <authorList>
            <person name="Fujii T."/>
            <person name="Tomita Y."/>
            <person name="Ikushima S."/>
            <person name="Fujiwara D."/>
        </authorList>
    </citation>
    <scope>NUCLEOTIDE SEQUENCE [LARGE SCALE GENOMIC DNA]</scope>
    <source>
        <strain evidence="1 2">JCM 5805</strain>
    </source>
</reference>
<dbReference type="InterPro" id="IPR053163">
    <property type="entry name" value="HTH-type_regulator_Rgg"/>
</dbReference>
<dbReference type="InterPro" id="IPR010982">
    <property type="entry name" value="Lambda_DNA-bd_dom_sf"/>
</dbReference>
<dbReference type="Proteomes" id="UP000031847">
    <property type="component" value="Unassembled WGS sequence"/>
</dbReference>
<dbReference type="SMART" id="SM00530">
    <property type="entry name" value="HTH_XRE"/>
    <property type="match status" value="1"/>
</dbReference>
<dbReference type="PATRIC" id="fig|1360.96.peg.1049"/>
<dbReference type="InterPro" id="IPR010057">
    <property type="entry name" value="Transcription_activator_Rgg_C"/>
</dbReference>
<organism evidence="1 2">
    <name type="scientific">Lactococcus lactis subsp. lactis</name>
    <name type="common">Streptococcus lactis</name>
    <dbReference type="NCBI Taxonomy" id="1360"/>
    <lineage>
        <taxon>Bacteria</taxon>
        <taxon>Bacillati</taxon>
        <taxon>Bacillota</taxon>
        <taxon>Bacilli</taxon>
        <taxon>Lactobacillales</taxon>
        <taxon>Streptococcaceae</taxon>
        <taxon>Lactococcus</taxon>
    </lineage>
</organism>
<dbReference type="EMBL" id="BBSI01000005">
    <property type="protein sequence ID" value="GAM78980.1"/>
    <property type="molecule type" value="Genomic_DNA"/>
</dbReference>
<dbReference type="SUPFAM" id="SSF47413">
    <property type="entry name" value="lambda repressor-like DNA-binding domains"/>
    <property type="match status" value="1"/>
</dbReference>
<evidence type="ECO:0000313" key="1">
    <source>
        <dbReference type="EMBL" id="GAM78980.1"/>
    </source>
</evidence>
<dbReference type="Pfam" id="PF21259">
    <property type="entry name" value="Rgg_C"/>
    <property type="match status" value="1"/>
</dbReference>
<dbReference type="AlphaFoldDB" id="A0A0B8QH56"/>
<comment type="caution">
    <text evidence="1">The sequence shown here is derived from an EMBL/GenBank/DDBJ whole genome shotgun (WGS) entry which is preliminary data.</text>
</comment>
<dbReference type="NCBIfam" id="TIGR01716">
    <property type="entry name" value="RGG_Cterm"/>
    <property type="match status" value="1"/>
</dbReference>
<proteinExistence type="predicted"/>
<name>A0A0B8QH56_LACLL</name>
<accession>A0A0B8QH56</accession>
<protein>
    <submittedName>
        <fullName evidence="1">Predicted transcriptional regulators</fullName>
    </submittedName>
</protein>